<proteinExistence type="predicted"/>
<evidence type="ECO:0000313" key="3">
    <source>
        <dbReference type="EMBL" id="TWU25730.1"/>
    </source>
</evidence>
<protein>
    <submittedName>
        <fullName evidence="3">Outer membrane efflux protein</fullName>
    </submittedName>
</protein>
<dbReference type="SUPFAM" id="SSF56954">
    <property type="entry name" value="Outer membrane efflux proteins (OEP)"/>
    <property type="match status" value="2"/>
</dbReference>
<comment type="caution">
    <text evidence="3">The sequence shown here is derived from an EMBL/GenBank/DDBJ whole genome shotgun (WGS) entry which is preliminary data.</text>
</comment>
<dbReference type="InterPro" id="IPR010131">
    <property type="entry name" value="MdtP/NodT-like"/>
</dbReference>
<dbReference type="GO" id="GO:0015562">
    <property type="term" value="F:efflux transmembrane transporter activity"/>
    <property type="evidence" value="ECO:0007669"/>
    <property type="project" value="InterPro"/>
</dbReference>
<gene>
    <name evidence="3" type="ORF">Pla144_29420</name>
</gene>
<sequence length="942" mass="105248">MRLKFAVNFQRNCCRRNIDSPWKCASGVRWKFVAMLLIAMIVLGGCKPSKYRQLADQDAYSLENQKAAMAGFEPGQFGVYPDPRSRMFDPNDPDYEPMPPDDPTANQLMNYIDGKKGSPKWKRLPKTLFVENPGWLESLPRNQECQVVLDLNGAVEMARLESPRYQSEVEELYLSALDVSFERFRFDCQFFQGSSVFITSDGENRSGTGNPSSLFEVSPLRPGNRLRVERFTATGGQLVAGLANSLVWQFAGNDDYSSNTLLDFSIVQPLLRAGGRTRVLERLTISERNLLANVREMERFRQAFYVSVVTGRDPGQGPSRRGGFFGGSGLTGFTGVGGGGFGRVGGGGFGGGGGGGGFTGGAGAQGSGGYLGLLQNEQVLSNQYANAVSLSDSVRQLEATYEAGRIDRFQVDLARQALFNAQSQLLTGETQYQSFLESFLTGLGLPPELKVKIEDPVIDHLRLLDPDLESLRGRVSEVLDEMRLLRDAPELIAPDPDEELLVPNLFDNKANETAANLEARLAPIVADILRIEEATIERLAVVREDFEKLSAVLPQRRKALERLATRPELVEASVEIEMFSAEKLDERVTKQVEGLDELEKRLTKVSSELVNLVQEEKPVDRKMLTQLTNVLTELSSQLLELSLAQAGARLEAISFEPVELTMEQALAIAAEYRLDWKNARANLVDSWRLIYFNRNDLRSDLNVFFSGDIGNVGDNPFRLRSTQGRLRAGVQFDSPLTRLAERNVYRQSLIEYQQARRNYYQYRDGVYLNLRNILRQIRLNELNFELRRAAVHVAISQVELTQLRLSEPPKPGEVAEFANTTARDLVQALGDLLNVQNDFLSVWINYEVQRLNLELDLGVMELDQCGLRMENPVPLETYLIGLPCNSTDMGLAVEENEWYGTFENLDSESLPPVEPLSEEISEESGLPHAEPLPIPDPQYSVP</sequence>
<accession>A0A5C6CMB7</accession>
<evidence type="ECO:0000313" key="4">
    <source>
        <dbReference type="Proteomes" id="UP000318437"/>
    </source>
</evidence>
<feature type="region of interest" description="Disordered" evidence="2">
    <location>
        <begin position="905"/>
        <end position="942"/>
    </location>
</feature>
<name>A0A5C6CMB7_9BACT</name>
<dbReference type="EMBL" id="SJPS01000004">
    <property type="protein sequence ID" value="TWU25730.1"/>
    <property type="molecule type" value="Genomic_DNA"/>
</dbReference>
<organism evidence="3 4">
    <name type="scientific">Bythopirellula polymerisocia</name>
    <dbReference type="NCBI Taxonomy" id="2528003"/>
    <lineage>
        <taxon>Bacteria</taxon>
        <taxon>Pseudomonadati</taxon>
        <taxon>Planctomycetota</taxon>
        <taxon>Planctomycetia</taxon>
        <taxon>Pirellulales</taxon>
        <taxon>Lacipirellulaceae</taxon>
        <taxon>Bythopirellula</taxon>
    </lineage>
</organism>
<keyword evidence="4" id="KW-1185">Reference proteome</keyword>
<feature type="coiled-coil region" evidence="1">
    <location>
        <begin position="581"/>
        <end position="615"/>
    </location>
</feature>
<dbReference type="AlphaFoldDB" id="A0A5C6CMB7"/>
<evidence type="ECO:0000256" key="1">
    <source>
        <dbReference type="SAM" id="Coils"/>
    </source>
</evidence>
<dbReference type="RefSeq" id="WP_197530682.1">
    <property type="nucleotide sequence ID" value="NZ_SJPS01000004.1"/>
</dbReference>
<keyword evidence="1" id="KW-0175">Coiled coil</keyword>
<dbReference type="PANTHER" id="PTHR30203:SF33">
    <property type="entry name" value="BLR4455 PROTEIN"/>
    <property type="match status" value="1"/>
</dbReference>
<reference evidence="3 4" key="1">
    <citation type="submission" date="2019-02" db="EMBL/GenBank/DDBJ databases">
        <title>Deep-cultivation of Planctomycetes and their phenomic and genomic characterization uncovers novel biology.</title>
        <authorList>
            <person name="Wiegand S."/>
            <person name="Jogler M."/>
            <person name="Boedeker C."/>
            <person name="Pinto D."/>
            <person name="Vollmers J."/>
            <person name="Rivas-Marin E."/>
            <person name="Kohn T."/>
            <person name="Peeters S.H."/>
            <person name="Heuer A."/>
            <person name="Rast P."/>
            <person name="Oberbeckmann S."/>
            <person name="Bunk B."/>
            <person name="Jeske O."/>
            <person name="Meyerdierks A."/>
            <person name="Storesund J.E."/>
            <person name="Kallscheuer N."/>
            <person name="Luecker S."/>
            <person name="Lage O.M."/>
            <person name="Pohl T."/>
            <person name="Merkel B.J."/>
            <person name="Hornburger P."/>
            <person name="Mueller R.-W."/>
            <person name="Bruemmer F."/>
            <person name="Labrenz M."/>
            <person name="Spormann A.M."/>
            <person name="Op Den Camp H."/>
            <person name="Overmann J."/>
            <person name="Amann R."/>
            <person name="Jetten M.S.M."/>
            <person name="Mascher T."/>
            <person name="Medema M.H."/>
            <person name="Devos D.P."/>
            <person name="Kaster A.-K."/>
            <person name="Ovreas L."/>
            <person name="Rohde M."/>
            <person name="Galperin M.Y."/>
            <person name="Jogler C."/>
        </authorList>
    </citation>
    <scope>NUCLEOTIDE SEQUENCE [LARGE SCALE GENOMIC DNA]</scope>
    <source>
        <strain evidence="3 4">Pla144</strain>
    </source>
</reference>
<dbReference type="PANTHER" id="PTHR30203">
    <property type="entry name" value="OUTER MEMBRANE CATION EFFLUX PROTEIN"/>
    <property type="match status" value="1"/>
</dbReference>
<evidence type="ECO:0000256" key="2">
    <source>
        <dbReference type="SAM" id="MobiDB-lite"/>
    </source>
</evidence>
<dbReference type="Gene3D" id="1.20.1600.10">
    <property type="entry name" value="Outer membrane efflux proteins (OEP)"/>
    <property type="match status" value="2"/>
</dbReference>
<dbReference type="Proteomes" id="UP000318437">
    <property type="component" value="Unassembled WGS sequence"/>
</dbReference>